<evidence type="ECO:0000313" key="2">
    <source>
        <dbReference type="EMBL" id="WPB53778.1"/>
    </source>
</evidence>
<dbReference type="GeneID" id="94493681"/>
<dbReference type="EMBL" id="CP137845">
    <property type="protein sequence ID" value="WPB53778.1"/>
    <property type="molecule type" value="Genomic_DNA"/>
</dbReference>
<evidence type="ECO:0008006" key="4">
    <source>
        <dbReference type="Google" id="ProtNLM"/>
    </source>
</evidence>
<feature type="transmembrane region" description="Helical" evidence="1">
    <location>
        <begin position="165"/>
        <end position="189"/>
    </location>
</feature>
<dbReference type="RefSeq" id="WP_140031369.1">
    <property type="nucleotide sequence ID" value="NZ_AP027305.1"/>
</dbReference>
<keyword evidence="3" id="KW-1185">Reference proteome</keyword>
<dbReference type="Proteomes" id="UP001303601">
    <property type="component" value="Chromosome"/>
</dbReference>
<protein>
    <recommendedName>
        <fullName evidence="4">DUF1508 domain-containing protein</fullName>
    </recommendedName>
</protein>
<reference evidence="2" key="1">
    <citation type="submission" date="2023-11" db="EMBL/GenBank/DDBJ databases">
        <title>Completed genome sequence of Mycoplasma equirhinis type strain M432/72.</title>
        <authorList>
            <person name="Spergser J."/>
        </authorList>
    </citation>
    <scope>NUCLEOTIDE SEQUENCE [LARGE SCALE GENOMIC DNA]</scope>
    <source>
        <strain evidence="2">M432/72</strain>
    </source>
</reference>
<evidence type="ECO:0000256" key="1">
    <source>
        <dbReference type="SAM" id="Phobius"/>
    </source>
</evidence>
<name>A0ABZ0P9S2_9BACT</name>
<keyword evidence="1" id="KW-0812">Transmembrane</keyword>
<organism evidence="2 3">
    <name type="scientific">Metamycoplasma equirhinis</name>
    <dbReference type="NCBI Taxonomy" id="92402"/>
    <lineage>
        <taxon>Bacteria</taxon>
        <taxon>Bacillati</taxon>
        <taxon>Mycoplasmatota</taxon>
        <taxon>Mycoplasmoidales</taxon>
        <taxon>Metamycoplasmataceae</taxon>
        <taxon>Metamycoplasma</taxon>
    </lineage>
</organism>
<proteinExistence type="predicted"/>
<sequence length="192" mass="22092">MEAKPKKVLDKYYISEAFDADRNISFNFKKANKKISGNFKEFTEAVEEFIRVSEKSKNDTRVWFHRDGAYRGSVGIEKARAIVGIVKEKAIQNENVIEFIEKENLVEKSTKKTTTKKAVEEPVKVMEKTSVKAVKKDEPMTEVSCATCNPYARKSKFVPKRQRNAFWSLFSFLIVLVVINIILIALRLAKVY</sequence>
<evidence type="ECO:0000313" key="3">
    <source>
        <dbReference type="Proteomes" id="UP001303601"/>
    </source>
</evidence>
<keyword evidence="1" id="KW-0472">Membrane</keyword>
<keyword evidence="1" id="KW-1133">Transmembrane helix</keyword>
<accession>A0ABZ0P9S2</accession>
<gene>
    <name evidence="2" type="ORF">R9B83_02180</name>
</gene>